<keyword evidence="2" id="KW-1185">Reference proteome</keyword>
<accession>A0AAV4VGJ2</accession>
<evidence type="ECO:0000313" key="1">
    <source>
        <dbReference type="EMBL" id="GIY69001.1"/>
    </source>
</evidence>
<dbReference type="EMBL" id="BPLQ01012978">
    <property type="protein sequence ID" value="GIY69001.1"/>
    <property type="molecule type" value="Genomic_DNA"/>
</dbReference>
<dbReference type="AlphaFoldDB" id="A0AAV4VGJ2"/>
<sequence length="115" mass="12605">MSNGDPLLPCYRVLITIISRLCGSRYFPSPSNPRAVPGRTLQEWKGDIGLVIFSSANCCIISSRCWSFRGEALFLLSAEAAEFFHSSHSLMALSTQIGQGWTLALRGQLPQVRGS</sequence>
<comment type="caution">
    <text evidence="1">The sequence shown here is derived from an EMBL/GenBank/DDBJ whole genome shotgun (WGS) entry which is preliminary data.</text>
</comment>
<evidence type="ECO:0000313" key="2">
    <source>
        <dbReference type="Proteomes" id="UP001054837"/>
    </source>
</evidence>
<dbReference type="Proteomes" id="UP001054837">
    <property type="component" value="Unassembled WGS sequence"/>
</dbReference>
<name>A0AAV4VGJ2_9ARAC</name>
<proteinExistence type="predicted"/>
<reference evidence="1 2" key="1">
    <citation type="submission" date="2021-06" db="EMBL/GenBank/DDBJ databases">
        <title>Caerostris darwini draft genome.</title>
        <authorList>
            <person name="Kono N."/>
            <person name="Arakawa K."/>
        </authorList>
    </citation>
    <scope>NUCLEOTIDE SEQUENCE [LARGE SCALE GENOMIC DNA]</scope>
</reference>
<protein>
    <submittedName>
        <fullName evidence="1">Uncharacterized protein</fullName>
    </submittedName>
</protein>
<organism evidence="1 2">
    <name type="scientific">Caerostris darwini</name>
    <dbReference type="NCBI Taxonomy" id="1538125"/>
    <lineage>
        <taxon>Eukaryota</taxon>
        <taxon>Metazoa</taxon>
        <taxon>Ecdysozoa</taxon>
        <taxon>Arthropoda</taxon>
        <taxon>Chelicerata</taxon>
        <taxon>Arachnida</taxon>
        <taxon>Araneae</taxon>
        <taxon>Araneomorphae</taxon>
        <taxon>Entelegynae</taxon>
        <taxon>Araneoidea</taxon>
        <taxon>Araneidae</taxon>
        <taxon>Caerostris</taxon>
    </lineage>
</organism>
<gene>
    <name evidence="1" type="ORF">CDAR_307641</name>
</gene>